<feature type="transmembrane region" description="Helical" evidence="7">
    <location>
        <begin position="458"/>
        <end position="477"/>
    </location>
</feature>
<evidence type="ECO:0000256" key="2">
    <source>
        <dbReference type="ARBA" id="ARBA00022448"/>
    </source>
</evidence>
<evidence type="ECO:0000256" key="3">
    <source>
        <dbReference type="ARBA" id="ARBA00022692"/>
    </source>
</evidence>
<dbReference type="Proteomes" id="UP000700596">
    <property type="component" value="Unassembled WGS sequence"/>
</dbReference>
<feature type="transmembrane region" description="Helical" evidence="7">
    <location>
        <begin position="416"/>
        <end position="438"/>
    </location>
</feature>
<evidence type="ECO:0000256" key="4">
    <source>
        <dbReference type="ARBA" id="ARBA00022989"/>
    </source>
</evidence>
<feature type="region of interest" description="Disordered" evidence="6">
    <location>
        <begin position="1"/>
        <end position="29"/>
    </location>
</feature>
<keyword evidence="5 7" id="KW-0472">Membrane</keyword>
<feature type="transmembrane region" description="Helical" evidence="7">
    <location>
        <begin position="210"/>
        <end position="230"/>
    </location>
</feature>
<keyword evidence="9" id="KW-1185">Reference proteome</keyword>
<comment type="caution">
    <text evidence="8">The sequence shown here is derived from an EMBL/GenBank/DDBJ whole genome shotgun (WGS) entry which is preliminary data.</text>
</comment>
<feature type="compositionally biased region" description="Polar residues" evidence="6">
    <location>
        <begin position="1"/>
        <end position="10"/>
    </location>
</feature>
<dbReference type="InterPro" id="IPR002293">
    <property type="entry name" value="AA/rel_permease1"/>
</dbReference>
<dbReference type="PIRSF" id="PIRSF006060">
    <property type="entry name" value="AA_transporter"/>
    <property type="match status" value="1"/>
</dbReference>
<feature type="transmembrane region" description="Helical" evidence="7">
    <location>
        <begin position="391"/>
        <end position="410"/>
    </location>
</feature>
<gene>
    <name evidence="8" type="ORF">B0J11DRAFT_527571</name>
</gene>
<dbReference type="Gene3D" id="1.20.1740.10">
    <property type="entry name" value="Amino acid/polyamine transporter I"/>
    <property type="match status" value="1"/>
</dbReference>
<feature type="transmembrane region" description="Helical" evidence="7">
    <location>
        <begin position="90"/>
        <end position="109"/>
    </location>
</feature>
<dbReference type="EMBL" id="JAGMWT010000007">
    <property type="protein sequence ID" value="KAH7125102.1"/>
    <property type="molecule type" value="Genomic_DNA"/>
</dbReference>
<evidence type="ECO:0000313" key="8">
    <source>
        <dbReference type="EMBL" id="KAH7125102.1"/>
    </source>
</evidence>
<evidence type="ECO:0000256" key="7">
    <source>
        <dbReference type="SAM" id="Phobius"/>
    </source>
</evidence>
<dbReference type="Pfam" id="PF13520">
    <property type="entry name" value="AA_permease_2"/>
    <property type="match status" value="1"/>
</dbReference>
<feature type="transmembrane region" description="Helical" evidence="7">
    <location>
        <begin position="335"/>
        <end position="359"/>
    </location>
</feature>
<feature type="transmembrane region" description="Helical" evidence="7">
    <location>
        <begin position="147"/>
        <end position="170"/>
    </location>
</feature>
<evidence type="ECO:0000256" key="1">
    <source>
        <dbReference type="ARBA" id="ARBA00004141"/>
    </source>
</evidence>
<evidence type="ECO:0000256" key="5">
    <source>
        <dbReference type="ARBA" id="ARBA00023136"/>
    </source>
</evidence>
<keyword evidence="2" id="KW-0813">Transport</keyword>
<dbReference type="GO" id="GO:0022857">
    <property type="term" value="F:transmembrane transporter activity"/>
    <property type="evidence" value="ECO:0007669"/>
    <property type="project" value="InterPro"/>
</dbReference>
<dbReference type="OrthoDB" id="3257095at2759"/>
<protein>
    <submittedName>
        <fullName evidence="8">Amino acid transporter-like protein</fullName>
    </submittedName>
</protein>
<evidence type="ECO:0000313" key="9">
    <source>
        <dbReference type="Proteomes" id="UP000700596"/>
    </source>
</evidence>
<name>A0A9P9ILR9_9PLEO</name>
<dbReference type="GO" id="GO:0016020">
    <property type="term" value="C:membrane"/>
    <property type="evidence" value="ECO:0007669"/>
    <property type="project" value="UniProtKB-SubCell"/>
</dbReference>
<feature type="transmembrane region" description="Helical" evidence="7">
    <location>
        <begin position="182"/>
        <end position="204"/>
    </location>
</feature>
<feature type="transmembrane region" description="Helical" evidence="7">
    <location>
        <begin position="294"/>
        <end position="315"/>
    </location>
</feature>
<accession>A0A9P9ILR9</accession>
<keyword evidence="3 7" id="KW-0812">Transmembrane</keyword>
<dbReference type="PANTHER" id="PTHR45649">
    <property type="entry name" value="AMINO-ACID PERMEASE BAT1"/>
    <property type="match status" value="1"/>
</dbReference>
<comment type="subcellular location">
    <subcellularLocation>
        <location evidence="1">Membrane</location>
        <topology evidence="1">Multi-pass membrane protein</topology>
    </subcellularLocation>
</comment>
<keyword evidence="4 7" id="KW-1133">Transmembrane helix</keyword>
<reference evidence="8" key="1">
    <citation type="journal article" date="2021" name="Nat. Commun.">
        <title>Genetic determinants of endophytism in the Arabidopsis root mycobiome.</title>
        <authorList>
            <person name="Mesny F."/>
            <person name="Miyauchi S."/>
            <person name="Thiergart T."/>
            <person name="Pickel B."/>
            <person name="Atanasova L."/>
            <person name="Karlsson M."/>
            <person name="Huettel B."/>
            <person name="Barry K.W."/>
            <person name="Haridas S."/>
            <person name="Chen C."/>
            <person name="Bauer D."/>
            <person name="Andreopoulos W."/>
            <person name="Pangilinan J."/>
            <person name="LaButti K."/>
            <person name="Riley R."/>
            <person name="Lipzen A."/>
            <person name="Clum A."/>
            <person name="Drula E."/>
            <person name="Henrissat B."/>
            <person name="Kohler A."/>
            <person name="Grigoriev I.V."/>
            <person name="Martin F.M."/>
            <person name="Hacquard S."/>
        </authorList>
    </citation>
    <scope>NUCLEOTIDE SEQUENCE</scope>
    <source>
        <strain evidence="8">MPI-CAGE-CH-0243</strain>
    </source>
</reference>
<feature type="transmembrane region" description="Helical" evidence="7">
    <location>
        <begin position="489"/>
        <end position="508"/>
    </location>
</feature>
<feature type="transmembrane region" description="Helical" evidence="7">
    <location>
        <begin position="55"/>
        <end position="78"/>
    </location>
</feature>
<dbReference type="PANTHER" id="PTHR45649:SF4">
    <property type="entry name" value="TRANSPORTER, PUTATIVE (EUROFUNG)-RELATED"/>
    <property type="match status" value="1"/>
</dbReference>
<evidence type="ECO:0000256" key="6">
    <source>
        <dbReference type="SAM" id="MobiDB-lite"/>
    </source>
</evidence>
<dbReference type="AlphaFoldDB" id="A0A9P9ILR9"/>
<sequence length="535" mass="59002">MSNMASQSTHPPLYADEKAPTTLSSPFSSGLIRTPANDASDMQRLGKKQEFKRNFSYLSTLGFVSIYMATWEFVLISLSSGFTNGGFGGLFWVFIGTVVCYSSIVASLAEMESMAPTAGGQYHWTSEWAPPGAQKWLSYASGWMSTLGWIASVASSVFVIVTLVEVMITVTYPDYAFKNWSYTLIMLAFTVITIFCNTWGARILPLLNTIMLYCHFAGFVIVFVTIWVMCPRNQAKQVFLEVVNGGGWENVGTACLLSQVTVVYCNLGSDSIVHISEEVEDASLVVPRCMWWSYLINVTLGILMLIAMLFSIGSLEAVLESPAPYLSLFMNTGSTAMALFLLIFLLLLIFCGNITALATCSREMWAFSRDKGLPFSHWISRMDRKNNVPNNAVYLASVLSAVLCLINIGSTTAFNIIVSLTLLGLLSTYMLSIGCVLLKRLKGEALPPARWSLGRFGLPINMFAFLYSGFVMIFACFPVELPVTIETTNWAPLVWVGVILLAVVVYVLHGKNHYTPPVEFVEGRREAGKGFQSVD</sequence>
<organism evidence="8 9">
    <name type="scientific">Dendryphion nanum</name>
    <dbReference type="NCBI Taxonomy" id="256645"/>
    <lineage>
        <taxon>Eukaryota</taxon>
        <taxon>Fungi</taxon>
        <taxon>Dikarya</taxon>
        <taxon>Ascomycota</taxon>
        <taxon>Pezizomycotina</taxon>
        <taxon>Dothideomycetes</taxon>
        <taxon>Pleosporomycetidae</taxon>
        <taxon>Pleosporales</taxon>
        <taxon>Torulaceae</taxon>
        <taxon>Dendryphion</taxon>
    </lineage>
</organism>
<proteinExistence type="predicted"/>